<keyword evidence="3" id="KW-0812">Transmembrane</keyword>
<dbReference type="InterPro" id="IPR036869">
    <property type="entry name" value="J_dom_sf"/>
</dbReference>
<name>A0ABN1IN87_9GAMM</name>
<dbReference type="EMBL" id="BAAAEU010000015">
    <property type="protein sequence ID" value="GAA0717946.1"/>
    <property type="molecule type" value="Genomic_DNA"/>
</dbReference>
<evidence type="ECO:0000313" key="5">
    <source>
        <dbReference type="EMBL" id="GAA0717946.1"/>
    </source>
</evidence>
<reference evidence="5 6" key="1">
    <citation type="journal article" date="2019" name="Int. J. Syst. Evol. Microbiol.">
        <title>The Global Catalogue of Microorganisms (GCM) 10K type strain sequencing project: providing services to taxonomists for standard genome sequencing and annotation.</title>
        <authorList>
            <consortium name="The Broad Institute Genomics Platform"/>
            <consortium name="The Broad Institute Genome Sequencing Center for Infectious Disease"/>
            <person name="Wu L."/>
            <person name="Ma J."/>
        </authorList>
    </citation>
    <scope>NUCLEOTIDE SEQUENCE [LARGE SCALE GENOMIC DNA]</scope>
    <source>
        <strain evidence="5 6">JCM 15421</strain>
    </source>
</reference>
<dbReference type="Gene3D" id="1.10.287.110">
    <property type="entry name" value="DnaJ domain"/>
    <property type="match status" value="1"/>
</dbReference>
<keyword evidence="3" id="KW-0472">Membrane</keyword>
<evidence type="ECO:0000313" key="6">
    <source>
        <dbReference type="Proteomes" id="UP001501523"/>
    </source>
</evidence>
<dbReference type="SMART" id="SM00271">
    <property type="entry name" value="DnaJ"/>
    <property type="match status" value="1"/>
</dbReference>
<protein>
    <recommendedName>
        <fullName evidence="4">J domain-containing protein</fullName>
    </recommendedName>
</protein>
<keyword evidence="1" id="KW-0143">Chaperone</keyword>
<evidence type="ECO:0000256" key="1">
    <source>
        <dbReference type="ARBA" id="ARBA00023186"/>
    </source>
</evidence>
<organism evidence="5 6">
    <name type="scientific">Dokdonella soli</name>
    <dbReference type="NCBI Taxonomy" id="529810"/>
    <lineage>
        <taxon>Bacteria</taxon>
        <taxon>Pseudomonadati</taxon>
        <taxon>Pseudomonadota</taxon>
        <taxon>Gammaproteobacteria</taxon>
        <taxon>Lysobacterales</taxon>
        <taxon>Rhodanobacteraceae</taxon>
        <taxon>Dokdonella</taxon>
    </lineage>
</organism>
<comment type="caution">
    <text evidence="5">The sequence shown here is derived from an EMBL/GenBank/DDBJ whole genome shotgun (WGS) entry which is preliminary data.</text>
</comment>
<sequence length="231" mass="25789">MSVDLDFSSLYRELRLTPSASLPDMKLAYRRRVAELHPDRIRDGGDAALAASELQRLTRLYNDAMDFERRYGRLPGAPASAATTKPRIDMQVPRSAAPEPQRRLPWVWLLIGIGLICAILLLVDATVDESDTPAIQSPPSNTTQTVPAATLRLGMPRKIVRDVQGEPYLDGGDRWEYGPSWLLFDRDMLVDWYSSPLNPLKVAHSRPTGSDETDLRIARQRGPAERSAAVE</sequence>
<evidence type="ECO:0000259" key="4">
    <source>
        <dbReference type="PROSITE" id="PS50076"/>
    </source>
</evidence>
<feature type="region of interest" description="Disordered" evidence="2">
    <location>
        <begin position="203"/>
        <end position="231"/>
    </location>
</feature>
<evidence type="ECO:0000256" key="2">
    <source>
        <dbReference type="SAM" id="MobiDB-lite"/>
    </source>
</evidence>
<dbReference type="CDD" id="cd06257">
    <property type="entry name" value="DnaJ"/>
    <property type="match status" value="1"/>
</dbReference>
<proteinExistence type="predicted"/>
<feature type="domain" description="J" evidence="4">
    <location>
        <begin position="9"/>
        <end position="75"/>
    </location>
</feature>
<keyword evidence="6" id="KW-1185">Reference proteome</keyword>
<feature type="transmembrane region" description="Helical" evidence="3">
    <location>
        <begin position="104"/>
        <end position="123"/>
    </location>
</feature>
<evidence type="ECO:0000256" key="3">
    <source>
        <dbReference type="SAM" id="Phobius"/>
    </source>
</evidence>
<accession>A0ABN1IN87</accession>
<keyword evidence="3" id="KW-1133">Transmembrane helix</keyword>
<dbReference type="SUPFAM" id="SSF46565">
    <property type="entry name" value="Chaperone J-domain"/>
    <property type="match status" value="1"/>
</dbReference>
<dbReference type="InterPro" id="IPR001623">
    <property type="entry name" value="DnaJ_domain"/>
</dbReference>
<gene>
    <name evidence="5" type="ORF">GCM10009105_25390</name>
</gene>
<dbReference type="RefSeq" id="WP_343791676.1">
    <property type="nucleotide sequence ID" value="NZ_BAAAEU010000015.1"/>
</dbReference>
<dbReference type="Proteomes" id="UP001501523">
    <property type="component" value="Unassembled WGS sequence"/>
</dbReference>
<dbReference type="PROSITE" id="PS50076">
    <property type="entry name" value="DNAJ_2"/>
    <property type="match status" value="1"/>
</dbReference>